<dbReference type="EMBL" id="WWHY01000001">
    <property type="protein sequence ID" value="MYR31465.1"/>
    <property type="molecule type" value="Genomic_DNA"/>
</dbReference>
<keyword evidence="4" id="KW-1015">Disulfide bond</keyword>
<dbReference type="EMBL" id="JAYMRS010000003">
    <property type="protein sequence ID" value="MFB8768617.1"/>
    <property type="molecule type" value="Genomic_DNA"/>
</dbReference>
<dbReference type="OMA" id="FFDPACE"/>
<comment type="similarity">
    <text evidence="1">Belongs to the thioredoxin family. DsbA subfamily.</text>
</comment>
<dbReference type="SUPFAM" id="SSF52833">
    <property type="entry name" value="Thioredoxin-like"/>
    <property type="match status" value="1"/>
</dbReference>
<dbReference type="InterPro" id="IPR013766">
    <property type="entry name" value="Thioredoxin_domain"/>
</dbReference>
<evidence type="ECO:0000256" key="3">
    <source>
        <dbReference type="ARBA" id="ARBA00023002"/>
    </source>
</evidence>
<reference evidence="8 9" key="1">
    <citation type="journal article" date="2019" name="Nat. Commun.">
        <title>The antimicrobial potential of Streptomyces from insect microbiomes.</title>
        <authorList>
            <person name="Chevrette M.G."/>
            <person name="Carlson C.M."/>
            <person name="Ortega H.E."/>
            <person name="Thomas C."/>
            <person name="Ananiev G.E."/>
            <person name="Barns K.J."/>
            <person name="Book A.J."/>
            <person name="Cagnazzo J."/>
            <person name="Carlos C."/>
            <person name="Flanigan W."/>
            <person name="Grubbs K.J."/>
            <person name="Horn H.A."/>
            <person name="Hoffmann F.M."/>
            <person name="Klassen J.L."/>
            <person name="Knack J.J."/>
            <person name="Lewin G.R."/>
            <person name="McDonald B.R."/>
            <person name="Muller L."/>
            <person name="Melo W.G.P."/>
            <person name="Pinto-Tomas A.A."/>
            <person name="Schmitz A."/>
            <person name="Wendt-Pienkowski E."/>
            <person name="Wildman S."/>
            <person name="Zhao M."/>
            <person name="Zhang F."/>
            <person name="Bugni T.S."/>
            <person name="Andes D.R."/>
            <person name="Pupo M.T."/>
            <person name="Currie C.R."/>
        </authorList>
    </citation>
    <scope>NUCLEOTIDE SEQUENCE [LARGE SCALE GENOMIC DNA]</scope>
    <source>
        <strain evidence="8 9">SID5840</strain>
    </source>
</reference>
<evidence type="ECO:0000256" key="1">
    <source>
        <dbReference type="ARBA" id="ARBA00005791"/>
    </source>
</evidence>
<dbReference type="Gene3D" id="3.40.30.10">
    <property type="entry name" value="Glutaredoxin"/>
    <property type="match status" value="1"/>
</dbReference>
<evidence type="ECO:0000313" key="10">
    <source>
        <dbReference type="Proteomes" id="UP001585053"/>
    </source>
</evidence>
<evidence type="ECO:0000259" key="6">
    <source>
        <dbReference type="PROSITE" id="PS51352"/>
    </source>
</evidence>
<dbReference type="PANTHER" id="PTHR13887:SF14">
    <property type="entry name" value="DISULFIDE BOND FORMATION PROTEIN D"/>
    <property type="match status" value="1"/>
</dbReference>
<dbReference type="GeneID" id="91393537"/>
<evidence type="ECO:0000313" key="9">
    <source>
        <dbReference type="Proteomes" id="UP000467124"/>
    </source>
</evidence>
<dbReference type="InterPro" id="IPR012336">
    <property type="entry name" value="Thioredoxin-like_fold"/>
</dbReference>
<evidence type="ECO:0000313" key="7">
    <source>
        <dbReference type="EMBL" id="MFB8768617.1"/>
    </source>
</evidence>
<keyword evidence="10" id="KW-1185">Reference proteome</keyword>
<dbReference type="PROSITE" id="PS51352">
    <property type="entry name" value="THIOREDOXIN_2"/>
    <property type="match status" value="1"/>
</dbReference>
<dbReference type="RefSeq" id="WP_014912845.1">
    <property type="nucleotide sequence ID" value="NZ_BAZE01000012.1"/>
</dbReference>
<dbReference type="GO" id="GO:0016491">
    <property type="term" value="F:oxidoreductase activity"/>
    <property type="evidence" value="ECO:0007669"/>
    <property type="project" value="UniProtKB-KW"/>
</dbReference>
<reference evidence="7 10" key="2">
    <citation type="submission" date="2024-01" db="EMBL/GenBank/DDBJ databases">
        <title>Genome mining of biosynthetic gene clusters to explore secondary metabolites of Streptomyces sp.</title>
        <authorList>
            <person name="Baig A."/>
            <person name="Ajitkumar Shintre N."/>
            <person name="Kumar H."/>
            <person name="Anbarasu A."/>
            <person name="Ramaiah S."/>
        </authorList>
    </citation>
    <scope>NUCLEOTIDE SEQUENCE [LARGE SCALE GENOMIC DNA]</scope>
    <source>
        <strain evidence="7 10">A01</strain>
    </source>
</reference>
<dbReference type="Pfam" id="PF13462">
    <property type="entry name" value="Thioredoxin_4"/>
    <property type="match status" value="1"/>
</dbReference>
<feature type="domain" description="Thioredoxin" evidence="6">
    <location>
        <begin position="39"/>
        <end position="226"/>
    </location>
</feature>
<evidence type="ECO:0000256" key="4">
    <source>
        <dbReference type="ARBA" id="ARBA00023157"/>
    </source>
</evidence>
<dbReference type="Proteomes" id="UP001585053">
    <property type="component" value="Unassembled WGS sequence"/>
</dbReference>
<evidence type="ECO:0000313" key="8">
    <source>
        <dbReference type="EMBL" id="MYR31465.1"/>
    </source>
</evidence>
<gene>
    <name evidence="8" type="ORF">GTW20_04085</name>
    <name evidence="7" type="ORF">VSQ78_12975</name>
</gene>
<proteinExistence type="inferred from homology"/>
<dbReference type="InterPro" id="IPR036249">
    <property type="entry name" value="Thioredoxin-like_sf"/>
</dbReference>
<keyword evidence="3" id="KW-0560">Oxidoreductase</keyword>
<sequence length="227" mass="24890">MNKNLTISLSILAILAVVITLGVFAYSGSDGEEASGPRPSAPEAPPTASAELLVRDDSRYLDRVEDAQVTVVEFLDFECEACYAQFPVMERIREDYEGRIDVVIRYFPLPGHANSRPAAAAVEAAAQQDALDEMYVRMFETQPEWGESRESQAELFIGFAEDLGLDVDEFTEVMESPETEARVQADFDDGVELGVQGTPTIFVDGVRTSSMPSYEELSSRIDAGLGE</sequence>
<organism evidence="8 9">
    <name type="scientific">Nocardiopsis alba</name>
    <dbReference type="NCBI Taxonomy" id="53437"/>
    <lineage>
        <taxon>Bacteria</taxon>
        <taxon>Bacillati</taxon>
        <taxon>Actinomycetota</taxon>
        <taxon>Actinomycetes</taxon>
        <taxon>Streptosporangiales</taxon>
        <taxon>Nocardiopsidaceae</taxon>
        <taxon>Nocardiopsis</taxon>
    </lineage>
</organism>
<keyword evidence="5" id="KW-0676">Redox-active center</keyword>
<evidence type="ECO:0000256" key="5">
    <source>
        <dbReference type="ARBA" id="ARBA00023284"/>
    </source>
</evidence>
<comment type="caution">
    <text evidence="8">The sequence shown here is derived from an EMBL/GenBank/DDBJ whole genome shotgun (WGS) entry which is preliminary data.</text>
</comment>
<dbReference type="PANTHER" id="PTHR13887">
    <property type="entry name" value="GLUTATHIONE S-TRANSFERASE KAPPA"/>
    <property type="match status" value="1"/>
</dbReference>
<protein>
    <submittedName>
        <fullName evidence="8">Thioredoxin domain-containing protein</fullName>
    </submittedName>
</protein>
<dbReference type="AlphaFoldDB" id="A0A7K2INV8"/>
<dbReference type="Proteomes" id="UP000467124">
    <property type="component" value="Unassembled WGS sequence"/>
</dbReference>
<keyword evidence="2" id="KW-0732">Signal</keyword>
<accession>A0A7K2INV8</accession>
<evidence type="ECO:0000256" key="2">
    <source>
        <dbReference type="ARBA" id="ARBA00022729"/>
    </source>
</evidence>
<name>A0A7K2INV8_9ACTN</name>